<protein>
    <submittedName>
        <fullName evidence="2">Cro/C1-type HTH DNA-binding domain-containing protein</fullName>
    </submittedName>
</protein>
<dbReference type="STRING" id="574650.SAMN04487966_10547"/>
<organism evidence="2 3">
    <name type="scientific">Micrococcus terreus</name>
    <dbReference type="NCBI Taxonomy" id="574650"/>
    <lineage>
        <taxon>Bacteria</taxon>
        <taxon>Bacillati</taxon>
        <taxon>Actinomycetota</taxon>
        <taxon>Actinomycetes</taxon>
        <taxon>Micrococcales</taxon>
        <taxon>Micrococcaceae</taxon>
        <taxon>Micrococcus</taxon>
    </lineage>
</organism>
<accession>A0A1I7MLP3</accession>
<proteinExistence type="predicted"/>
<sequence>MKRHVEYTWRLREVMAARGMNNLSELIPHLHDRGVSLSSSQLYRLLGATPERMNLTLLGALLDVLECSFEDLCPTTVVATPVRHQATGTEASTAKRDAIRPIRARIHRPE</sequence>
<dbReference type="OrthoDB" id="3626437at2"/>
<name>A0A1I7MLP3_9MICC</name>
<dbReference type="Pfam" id="PF13443">
    <property type="entry name" value="HTH_26"/>
    <property type="match status" value="1"/>
</dbReference>
<gene>
    <name evidence="2" type="ORF">SAMN04487966_10547</name>
</gene>
<dbReference type="InterPro" id="IPR001387">
    <property type="entry name" value="Cro/C1-type_HTH"/>
</dbReference>
<dbReference type="GO" id="GO:0003677">
    <property type="term" value="F:DNA binding"/>
    <property type="evidence" value="ECO:0007669"/>
    <property type="project" value="UniProtKB-KW"/>
</dbReference>
<evidence type="ECO:0000313" key="3">
    <source>
        <dbReference type="Proteomes" id="UP000198881"/>
    </source>
</evidence>
<feature type="domain" description="HTH cro/C1-type" evidence="1">
    <location>
        <begin position="10"/>
        <end position="73"/>
    </location>
</feature>
<keyword evidence="2" id="KW-0238">DNA-binding</keyword>
<dbReference type="EMBL" id="FPCG01000005">
    <property type="protein sequence ID" value="SFV22846.1"/>
    <property type="molecule type" value="Genomic_DNA"/>
</dbReference>
<dbReference type="RefSeq" id="WP_091696820.1">
    <property type="nucleotide sequence ID" value="NZ_FPCG01000005.1"/>
</dbReference>
<keyword evidence="3" id="KW-1185">Reference proteome</keyword>
<dbReference type="Proteomes" id="UP000198881">
    <property type="component" value="Unassembled WGS sequence"/>
</dbReference>
<dbReference type="AlphaFoldDB" id="A0A1I7MLP3"/>
<evidence type="ECO:0000313" key="2">
    <source>
        <dbReference type="EMBL" id="SFV22846.1"/>
    </source>
</evidence>
<evidence type="ECO:0000259" key="1">
    <source>
        <dbReference type="Pfam" id="PF13443"/>
    </source>
</evidence>
<reference evidence="2 3" key="1">
    <citation type="submission" date="2016-10" db="EMBL/GenBank/DDBJ databases">
        <authorList>
            <person name="de Groot N.N."/>
        </authorList>
    </citation>
    <scope>NUCLEOTIDE SEQUENCE [LARGE SCALE GENOMIC DNA]</scope>
    <source>
        <strain evidence="2 3">CGMCC 1.7054</strain>
    </source>
</reference>